<protein>
    <submittedName>
        <fullName evidence="2">AAA family ATPase</fullName>
    </submittedName>
</protein>
<dbReference type="InterPro" id="IPR002575">
    <property type="entry name" value="Aminoglycoside_PTrfase"/>
</dbReference>
<proteinExistence type="predicted"/>
<accession>A0ABW4JTC4</accession>
<dbReference type="Pfam" id="PF13671">
    <property type="entry name" value="AAA_33"/>
    <property type="match status" value="1"/>
</dbReference>
<feature type="domain" description="Aminoglycoside phosphotransferase" evidence="1">
    <location>
        <begin position="125"/>
        <end position="282"/>
    </location>
</feature>
<dbReference type="SUPFAM" id="SSF52540">
    <property type="entry name" value="P-loop containing nucleoside triphosphate hydrolases"/>
    <property type="match status" value="1"/>
</dbReference>
<dbReference type="RefSeq" id="WP_149890892.1">
    <property type="nucleotide sequence ID" value="NZ_JBHUFA010000001.1"/>
</dbReference>
<dbReference type="SUPFAM" id="SSF56112">
    <property type="entry name" value="Protein kinase-like (PK-like)"/>
    <property type="match status" value="1"/>
</dbReference>
<name>A0ABW4JTC4_9HYPH</name>
<comment type="caution">
    <text evidence="2">The sequence shown here is derived from an EMBL/GenBank/DDBJ whole genome shotgun (WGS) entry which is preliminary data.</text>
</comment>
<keyword evidence="3" id="KW-1185">Reference proteome</keyword>
<dbReference type="EMBL" id="JBHUFA010000001">
    <property type="protein sequence ID" value="MFD1695370.1"/>
    <property type="molecule type" value="Genomic_DNA"/>
</dbReference>
<evidence type="ECO:0000259" key="1">
    <source>
        <dbReference type="Pfam" id="PF01636"/>
    </source>
</evidence>
<dbReference type="Proteomes" id="UP001597327">
    <property type="component" value="Unassembled WGS sequence"/>
</dbReference>
<reference evidence="3" key="1">
    <citation type="journal article" date="2019" name="Int. J. Syst. Evol. Microbiol.">
        <title>The Global Catalogue of Microorganisms (GCM) 10K type strain sequencing project: providing services to taxonomists for standard genome sequencing and annotation.</title>
        <authorList>
            <consortium name="The Broad Institute Genomics Platform"/>
            <consortium name="The Broad Institute Genome Sequencing Center for Infectious Disease"/>
            <person name="Wu L."/>
            <person name="Ma J."/>
        </authorList>
    </citation>
    <scope>NUCLEOTIDE SEQUENCE [LARGE SCALE GENOMIC DNA]</scope>
    <source>
        <strain evidence="3">JCM 3369</strain>
    </source>
</reference>
<evidence type="ECO:0000313" key="3">
    <source>
        <dbReference type="Proteomes" id="UP001597327"/>
    </source>
</evidence>
<dbReference type="InterPro" id="IPR027417">
    <property type="entry name" value="P-loop_NTPase"/>
</dbReference>
<evidence type="ECO:0000313" key="2">
    <source>
        <dbReference type="EMBL" id="MFD1695370.1"/>
    </source>
</evidence>
<dbReference type="PANTHER" id="PTHR43883:SF1">
    <property type="entry name" value="GLUCONOKINASE"/>
    <property type="match status" value="1"/>
</dbReference>
<dbReference type="Gene3D" id="3.40.50.300">
    <property type="entry name" value="P-loop containing nucleotide triphosphate hydrolases"/>
    <property type="match status" value="1"/>
</dbReference>
<dbReference type="Gene3D" id="3.90.1200.10">
    <property type="match status" value="1"/>
</dbReference>
<dbReference type="PANTHER" id="PTHR43883">
    <property type="entry name" value="SLR0207 PROTEIN"/>
    <property type="match status" value="1"/>
</dbReference>
<gene>
    <name evidence="2" type="ORF">ACFSC7_07560</name>
</gene>
<organism evidence="2 3">
    <name type="scientific">Roseibium aestuarii</name>
    <dbReference type="NCBI Taxonomy" id="2600299"/>
    <lineage>
        <taxon>Bacteria</taxon>
        <taxon>Pseudomonadati</taxon>
        <taxon>Pseudomonadota</taxon>
        <taxon>Alphaproteobacteria</taxon>
        <taxon>Hyphomicrobiales</taxon>
        <taxon>Stappiaceae</taxon>
        <taxon>Roseibium</taxon>
    </lineage>
</organism>
<dbReference type="Pfam" id="PF01636">
    <property type="entry name" value="APH"/>
    <property type="match status" value="1"/>
</dbReference>
<sequence>MTDSQTPLQHEALAHFDHLAREAATGSSSGTGHRIDTHANVVFLIGPLAYKMKRAVRFPFLDYSTLALREAACKAEITCNRHNAPQIYRRAVALRRDADGTLSLEGDGEIVEWVVEMNRFDTSAQLDRIAEQGPLAPELCERLARMMLEAHEQAPVHRDAGPGFLEELRSYISQNAQAFSEFPALFAPPAAQALTETADARLTELAPLLLRRGEAGHVRLCHGDAHARNIVLLDGKPVLFDAIEFSPAIATTDWLYDLAFLLMDLWDRDQKPAANRVFNRYLDLRTLTAPGGADQGDEDALRLLPFYLMMRACIRAKIAAAASLNQEGTAEKTSLEAEARGYFALAQAFLGKAPARLVAIGGLSGSGKSTLARALACDVGPAPGARILRTDVERKAHLGLRETDKAPAEAYTAEAAQAIYDKLDQRIRRVLGAGHAVIFDAVFARDAQRRDARDLATGAGASFLGLWLDAPADVLKARVTARTGDASDADADVVAFQLTLDTGTLEWPRLDASHGPEATLAQARQVLGTLS</sequence>
<dbReference type="InterPro" id="IPR011009">
    <property type="entry name" value="Kinase-like_dom_sf"/>
</dbReference>
<dbReference type="InterPro" id="IPR052732">
    <property type="entry name" value="Cell-binding_unc_protein"/>
</dbReference>